<sequence length="139" mass="16033">MGSRKFEKAPEPAAESEEDNTQPTSPERAIEKAKKLMVKYNINRDAKRKAIEEEYEKHAKDVGRRIDKLSNARKSRVTKSQKALWDRLDVLNKKRQSLENTILMSMKAVETHTLNISSELYAMFEGRIEELQEPSTPEA</sequence>
<proteinExistence type="predicted"/>
<reference evidence="2 3" key="1">
    <citation type="submission" date="2015-10" db="EMBL/GenBank/DDBJ databases">
        <title>Full genome of DAOMC 229536 Phialocephala scopiformis, a fungal endophyte of spruce producing the potent anti-insectan compound rugulosin.</title>
        <authorList>
            <consortium name="DOE Joint Genome Institute"/>
            <person name="Walker A.K."/>
            <person name="Frasz S.L."/>
            <person name="Seifert K.A."/>
            <person name="Miller J.D."/>
            <person name="Mondo S.J."/>
            <person name="Labutti K."/>
            <person name="Lipzen A."/>
            <person name="Dockter R."/>
            <person name="Kennedy M."/>
            <person name="Grigoriev I.V."/>
            <person name="Spatafora J.W."/>
        </authorList>
    </citation>
    <scope>NUCLEOTIDE SEQUENCE [LARGE SCALE GENOMIC DNA]</scope>
    <source>
        <strain evidence="2 3">CBS 120377</strain>
    </source>
</reference>
<feature type="compositionally biased region" description="Basic and acidic residues" evidence="1">
    <location>
        <begin position="1"/>
        <end position="10"/>
    </location>
</feature>
<dbReference type="EMBL" id="KQ947406">
    <property type="protein sequence ID" value="KUJ22794.1"/>
    <property type="molecule type" value="Genomic_DNA"/>
</dbReference>
<name>A0A194XRW6_MOLSC</name>
<evidence type="ECO:0000313" key="2">
    <source>
        <dbReference type="EMBL" id="KUJ22794.1"/>
    </source>
</evidence>
<dbReference type="AlphaFoldDB" id="A0A194XRW6"/>
<dbReference type="OrthoDB" id="3438854at2759"/>
<dbReference type="InParanoid" id="A0A194XRW6"/>
<feature type="region of interest" description="Disordered" evidence="1">
    <location>
        <begin position="1"/>
        <end position="28"/>
    </location>
</feature>
<protein>
    <submittedName>
        <fullName evidence="2">Uncharacterized protein</fullName>
    </submittedName>
</protein>
<organism evidence="2 3">
    <name type="scientific">Mollisia scopiformis</name>
    <name type="common">Conifer needle endophyte fungus</name>
    <name type="synonym">Phialocephala scopiformis</name>
    <dbReference type="NCBI Taxonomy" id="149040"/>
    <lineage>
        <taxon>Eukaryota</taxon>
        <taxon>Fungi</taxon>
        <taxon>Dikarya</taxon>
        <taxon>Ascomycota</taxon>
        <taxon>Pezizomycotina</taxon>
        <taxon>Leotiomycetes</taxon>
        <taxon>Helotiales</taxon>
        <taxon>Mollisiaceae</taxon>
        <taxon>Mollisia</taxon>
    </lineage>
</organism>
<dbReference type="Proteomes" id="UP000070700">
    <property type="component" value="Unassembled WGS sequence"/>
</dbReference>
<keyword evidence="3" id="KW-1185">Reference proteome</keyword>
<accession>A0A194XRW6</accession>
<dbReference type="RefSeq" id="XP_018077149.1">
    <property type="nucleotide sequence ID" value="XM_018214165.1"/>
</dbReference>
<evidence type="ECO:0000256" key="1">
    <source>
        <dbReference type="SAM" id="MobiDB-lite"/>
    </source>
</evidence>
<gene>
    <name evidence="2" type="ORF">LY89DRAFT_680897</name>
</gene>
<dbReference type="GeneID" id="28823891"/>
<dbReference type="KEGG" id="psco:LY89DRAFT_680897"/>
<evidence type="ECO:0000313" key="3">
    <source>
        <dbReference type="Proteomes" id="UP000070700"/>
    </source>
</evidence>